<sequence length="129" mass="14287">MAAAGLVGQKVGFYSSPEDQMNQALRGLAKEASINRQNHHANQNHEADNAESEKESIARLFQQLIAIIPLSGALQYVSTRLSIDPNRKSTVLAKDSALIQIVGGRLTDWQKIESGLDLERAKRSLHFHR</sequence>
<organism evidence="2 3">
    <name type="scientific">Puccinia graminis f. sp. tritici</name>
    <dbReference type="NCBI Taxonomy" id="56615"/>
    <lineage>
        <taxon>Eukaryota</taxon>
        <taxon>Fungi</taxon>
        <taxon>Dikarya</taxon>
        <taxon>Basidiomycota</taxon>
        <taxon>Pucciniomycotina</taxon>
        <taxon>Pucciniomycetes</taxon>
        <taxon>Pucciniales</taxon>
        <taxon>Pucciniaceae</taxon>
        <taxon>Puccinia</taxon>
    </lineage>
</organism>
<accession>A0A5B0P7J4</accession>
<feature type="region of interest" description="Disordered" evidence="1">
    <location>
        <begin position="30"/>
        <end position="54"/>
    </location>
</feature>
<dbReference type="Proteomes" id="UP000324748">
    <property type="component" value="Unassembled WGS sequence"/>
</dbReference>
<evidence type="ECO:0000313" key="2">
    <source>
        <dbReference type="EMBL" id="KAA1097517.1"/>
    </source>
</evidence>
<name>A0A5B0P7J4_PUCGR</name>
<dbReference type="EMBL" id="VSWC01000066">
    <property type="protein sequence ID" value="KAA1097517.1"/>
    <property type="molecule type" value="Genomic_DNA"/>
</dbReference>
<evidence type="ECO:0000256" key="1">
    <source>
        <dbReference type="SAM" id="MobiDB-lite"/>
    </source>
</evidence>
<protein>
    <submittedName>
        <fullName evidence="2">Mitochondrial escape protein 2</fullName>
    </submittedName>
</protein>
<feature type="compositionally biased region" description="Basic and acidic residues" evidence="1">
    <location>
        <begin position="43"/>
        <end position="54"/>
    </location>
</feature>
<reference evidence="2 3" key="1">
    <citation type="submission" date="2019-05" db="EMBL/GenBank/DDBJ databases">
        <title>Emergence of the Ug99 lineage of the wheat stem rust pathogen through somatic hybridization.</title>
        <authorList>
            <person name="Li F."/>
            <person name="Upadhyaya N.M."/>
            <person name="Sperschneider J."/>
            <person name="Matny O."/>
            <person name="Nguyen-Phuc H."/>
            <person name="Mago R."/>
            <person name="Raley C."/>
            <person name="Miller M.E."/>
            <person name="Silverstein K.A.T."/>
            <person name="Henningsen E."/>
            <person name="Hirsch C.D."/>
            <person name="Visser B."/>
            <person name="Pretorius Z.A."/>
            <person name="Steffenson B.J."/>
            <person name="Schwessinger B."/>
            <person name="Dodds P.N."/>
            <person name="Figueroa M."/>
        </authorList>
    </citation>
    <scope>NUCLEOTIDE SEQUENCE [LARGE SCALE GENOMIC DNA]</scope>
    <source>
        <strain evidence="2">21-0</strain>
    </source>
</reference>
<comment type="caution">
    <text evidence="2">The sequence shown here is derived from an EMBL/GenBank/DDBJ whole genome shotgun (WGS) entry which is preliminary data.</text>
</comment>
<proteinExistence type="predicted"/>
<dbReference type="OrthoDB" id="10267654at2759"/>
<dbReference type="AlphaFoldDB" id="A0A5B0P7J4"/>
<gene>
    <name evidence="2" type="primary">YME2_1</name>
    <name evidence="2" type="ORF">PGT21_010078</name>
</gene>
<keyword evidence="3" id="KW-1185">Reference proteome</keyword>
<evidence type="ECO:0000313" key="3">
    <source>
        <dbReference type="Proteomes" id="UP000324748"/>
    </source>
</evidence>